<dbReference type="EMBL" id="JXRR01000008">
    <property type="protein sequence ID" value="KIL50863.1"/>
    <property type="molecule type" value="Genomic_DNA"/>
</dbReference>
<dbReference type="OrthoDB" id="47917at2"/>
<dbReference type="RefSeq" id="WP_041055048.1">
    <property type="nucleotide sequence ID" value="NZ_JXRR01000008.1"/>
</dbReference>
<protein>
    <submittedName>
        <fullName evidence="1">Uncharacterized protein</fullName>
    </submittedName>
</protein>
<keyword evidence="2" id="KW-1185">Reference proteome</keyword>
<organism evidence="1 2">
    <name type="scientific">Jeotgalibacillus campisalis</name>
    <dbReference type="NCBI Taxonomy" id="220754"/>
    <lineage>
        <taxon>Bacteria</taxon>
        <taxon>Bacillati</taxon>
        <taxon>Bacillota</taxon>
        <taxon>Bacilli</taxon>
        <taxon>Bacillales</taxon>
        <taxon>Caryophanaceae</taxon>
        <taxon>Jeotgalibacillus</taxon>
    </lineage>
</organism>
<evidence type="ECO:0000313" key="1">
    <source>
        <dbReference type="EMBL" id="KIL50863.1"/>
    </source>
</evidence>
<reference evidence="1 2" key="1">
    <citation type="submission" date="2015-01" db="EMBL/GenBank/DDBJ databases">
        <title>Jeotgalibacillus campisalis genome sequencing.</title>
        <authorList>
            <person name="Goh K.M."/>
            <person name="Chan K.-G."/>
            <person name="Yaakop A.S."/>
            <person name="Ee R."/>
            <person name="Gan H.M."/>
            <person name="Chan C.S."/>
        </authorList>
    </citation>
    <scope>NUCLEOTIDE SEQUENCE [LARGE SCALE GENOMIC DNA]</scope>
    <source>
        <strain evidence="1 2">SF-57</strain>
    </source>
</reference>
<proteinExistence type="predicted"/>
<dbReference type="AlphaFoldDB" id="A0A0C2W482"/>
<accession>A0A0C2W482</accession>
<comment type="caution">
    <text evidence="1">The sequence shown here is derived from an EMBL/GenBank/DDBJ whole genome shotgun (WGS) entry which is preliminary data.</text>
</comment>
<dbReference type="Gene3D" id="2.130.10.10">
    <property type="entry name" value="YVTN repeat-like/Quinoprotein amine dehydrogenase"/>
    <property type="match status" value="1"/>
</dbReference>
<sequence>MKGKRTVVTGIILLVIVVAYATFKLSLDYLQTKEASYIPRDPYREETVLEEDIVRQEPRRMISHPAPSTEERELPVEAEKKYTVYENSLYVTTNEGESWLRVPDDETAGYSRISDYLDVISSHSIYLSNERISVVYGGRGIENLSVLTTRDRGEVWSVGSVPKTASGELNKGYEELYIDFLEDGTGYITAVPETGESILAFRSVNNGVTWDPIENRDALYTEILRHFEVREVSE</sequence>
<dbReference type="Proteomes" id="UP000031972">
    <property type="component" value="Unassembled WGS sequence"/>
</dbReference>
<dbReference type="PATRIC" id="fig|220754.4.peg.763"/>
<gene>
    <name evidence="1" type="ORF">KR50_07440</name>
</gene>
<dbReference type="SUPFAM" id="SSF110296">
    <property type="entry name" value="Oligoxyloglucan reducing end-specific cellobiohydrolase"/>
    <property type="match status" value="1"/>
</dbReference>
<evidence type="ECO:0000313" key="2">
    <source>
        <dbReference type="Proteomes" id="UP000031972"/>
    </source>
</evidence>
<name>A0A0C2W482_9BACL</name>
<dbReference type="InterPro" id="IPR015943">
    <property type="entry name" value="WD40/YVTN_repeat-like_dom_sf"/>
</dbReference>